<protein>
    <submittedName>
        <fullName evidence="1">Uncharacterized protein</fullName>
    </submittedName>
</protein>
<evidence type="ECO:0000313" key="2">
    <source>
        <dbReference type="Proteomes" id="UP000823405"/>
    </source>
</evidence>
<accession>A0A9P6UFU2</accession>
<reference evidence="1" key="1">
    <citation type="journal article" date="2020" name="Fungal Divers.">
        <title>Resolving the Mortierellaceae phylogeny through synthesis of multi-gene phylogenetics and phylogenomics.</title>
        <authorList>
            <person name="Vandepol N."/>
            <person name="Liber J."/>
            <person name="Desiro A."/>
            <person name="Na H."/>
            <person name="Kennedy M."/>
            <person name="Barry K."/>
            <person name="Grigoriev I.V."/>
            <person name="Miller A.N."/>
            <person name="O'Donnell K."/>
            <person name="Stajich J.E."/>
            <person name="Bonito G."/>
        </authorList>
    </citation>
    <scope>NUCLEOTIDE SEQUENCE</scope>
    <source>
        <strain evidence="1">NVP60</strain>
    </source>
</reference>
<comment type="caution">
    <text evidence="1">The sequence shown here is derived from an EMBL/GenBank/DDBJ whole genome shotgun (WGS) entry which is preliminary data.</text>
</comment>
<proteinExistence type="predicted"/>
<organism evidence="1 2">
    <name type="scientific">Linnemannia gamsii</name>
    <dbReference type="NCBI Taxonomy" id="64522"/>
    <lineage>
        <taxon>Eukaryota</taxon>
        <taxon>Fungi</taxon>
        <taxon>Fungi incertae sedis</taxon>
        <taxon>Mucoromycota</taxon>
        <taxon>Mortierellomycotina</taxon>
        <taxon>Mortierellomycetes</taxon>
        <taxon>Mortierellales</taxon>
        <taxon>Mortierellaceae</taxon>
        <taxon>Linnemannia</taxon>
    </lineage>
</organism>
<keyword evidence="2" id="KW-1185">Reference proteome</keyword>
<dbReference type="OrthoDB" id="10570525at2759"/>
<name>A0A9P6UFU2_9FUNG</name>
<gene>
    <name evidence="1" type="ORF">BGZ97_006442</name>
</gene>
<evidence type="ECO:0000313" key="1">
    <source>
        <dbReference type="EMBL" id="KAG0289535.1"/>
    </source>
</evidence>
<sequence length="173" mass="19199">MPTPERSLTSGGSSVYKPIIYFAETRTVRHMHELCRSEATFQQQLAQNPRTITTVLLDPPHLKGKQVWTHPVTDDAYVANDDTPLQSHKAVFAPSNRGARNSCNGVHVDRVRQQHSSGCIGGGTSDRWSAISIDSNPAIYSNVSDGSDYTYNNVCLECTSLEKKLYARKELEC</sequence>
<dbReference type="Proteomes" id="UP000823405">
    <property type="component" value="Unassembled WGS sequence"/>
</dbReference>
<dbReference type="EMBL" id="JAAAIN010002854">
    <property type="protein sequence ID" value="KAG0289535.1"/>
    <property type="molecule type" value="Genomic_DNA"/>
</dbReference>
<dbReference type="AlphaFoldDB" id="A0A9P6UFU2"/>